<dbReference type="Pfam" id="PF13378">
    <property type="entry name" value="MR_MLE_C"/>
    <property type="match status" value="1"/>
</dbReference>
<dbReference type="Gene3D" id="3.20.20.120">
    <property type="entry name" value="Enolase-like C-terminal domain"/>
    <property type="match status" value="1"/>
</dbReference>
<dbReference type="InterPro" id="IPR034593">
    <property type="entry name" value="DgoD-like"/>
</dbReference>
<evidence type="ECO:0000313" key="2">
    <source>
        <dbReference type="EMBL" id="SVA53351.1"/>
    </source>
</evidence>
<dbReference type="InterPro" id="IPR036849">
    <property type="entry name" value="Enolase-like_C_sf"/>
</dbReference>
<dbReference type="Gene3D" id="3.30.390.10">
    <property type="entry name" value="Enolase-like, N-terminal domain"/>
    <property type="match status" value="1"/>
</dbReference>
<organism evidence="2">
    <name type="scientific">marine metagenome</name>
    <dbReference type="NCBI Taxonomy" id="408172"/>
    <lineage>
        <taxon>unclassified sequences</taxon>
        <taxon>metagenomes</taxon>
        <taxon>ecological metagenomes</taxon>
    </lineage>
</organism>
<protein>
    <recommendedName>
        <fullName evidence="1">Mandelate racemase/muconate lactonizing enzyme C-terminal domain-containing protein</fullName>
    </recommendedName>
</protein>
<name>A0A381WM53_9ZZZZ</name>
<dbReference type="SUPFAM" id="SSF54826">
    <property type="entry name" value="Enolase N-terminal domain-like"/>
    <property type="match status" value="1"/>
</dbReference>
<dbReference type="AlphaFoldDB" id="A0A381WM53"/>
<dbReference type="InterPro" id="IPR013342">
    <property type="entry name" value="Mandelate_racemase_C"/>
</dbReference>
<dbReference type="SMART" id="SM00922">
    <property type="entry name" value="MR_MLE"/>
    <property type="match status" value="1"/>
</dbReference>
<reference evidence="2" key="1">
    <citation type="submission" date="2018-05" db="EMBL/GenBank/DDBJ databases">
        <authorList>
            <person name="Lanie J.A."/>
            <person name="Ng W.-L."/>
            <person name="Kazmierczak K.M."/>
            <person name="Andrzejewski T.M."/>
            <person name="Davidsen T.M."/>
            <person name="Wayne K.J."/>
            <person name="Tettelin H."/>
            <person name="Glass J.I."/>
            <person name="Rusch D."/>
            <person name="Podicherti R."/>
            <person name="Tsui H.-C.T."/>
            <person name="Winkler M.E."/>
        </authorList>
    </citation>
    <scope>NUCLEOTIDE SEQUENCE</scope>
</reference>
<dbReference type="Pfam" id="PF02746">
    <property type="entry name" value="MR_MLE_N"/>
    <property type="match status" value="1"/>
</dbReference>
<dbReference type="InterPro" id="IPR013341">
    <property type="entry name" value="Mandelate_racemase_N_dom"/>
</dbReference>
<proteinExistence type="predicted"/>
<dbReference type="SUPFAM" id="SSF51604">
    <property type="entry name" value="Enolase C-terminal domain-like"/>
    <property type="match status" value="1"/>
</dbReference>
<dbReference type="InterPro" id="IPR029065">
    <property type="entry name" value="Enolase_C-like"/>
</dbReference>
<gene>
    <name evidence="2" type="ORF">METZ01_LOCUS106205</name>
</gene>
<accession>A0A381WM53</accession>
<feature type="domain" description="Mandelate racemase/muconate lactonizing enzyme C-terminal" evidence="1">
    <location>
        <begin position="151"/>
        <end position="253"/>
    </location>
</feature>
<dbReference type="InterPro" id="IPR029017">
    <property type="entry name" value="Enolase-like_N"/>
</dbReference>
<dbReference type="PANTHER" id="PTHR48080">
    <property type="entry name" value="D-GALACTONATE DEHYDRATASE-RELATED"/>
    <property type="match status" value="1"/>
</dbReference>
<dbReference type="EMBL" id="UINC01012185">
    <property type="protein sequence ID" value="SVA53351.1"/>
    <property type="molecule type" value="Genomic_DNA"/>
</dbReference>
<sequence length="376" mass="41813">MIITQVDIWTVVVPVFPETVHSEEYGGYPDWARVPKQIIRLHTDEGFTGIGETGRGQSKEAVAQAAEQLKNRDVMKMCLQNVFRQEPLKPTPEAPSQWEIDLGPYPAGYEAFETAIFDLIGKRLGVPIHKLLGGACREQVRADFWIGHQTPEDTRRSTKVAIARGFTGLKTKCRIQEPMVERLRAIWEVGGSDFKVTVDPNERFNTVEQTLELAGQLKELDNVEVFEDPIPKKGLRDDVLAQYRYMREMLPFPLALHLSNPSDIIKAIRADAIDYLNLGGSMVNFAKSAAIAQAADIPVWHGSGNDLGILEKSYLHAASVAPNCLLASDFVGSWTRVDDLIVEGFTFTNGYTLVPQTPGLGCELDLDALEKYRVDG</sequence>
<evidence type="ECO:0000259" key="1">
    <source>
        <dbReference type="SMART" id="SM00922"/>
    </source>
</evidence>